<protein>
    <submittedName>
        <fullName evidence="1">Uncharacterized protein</fullName>
    </submittedName>
</protein>
<dbReference type="AlphaFoldDB" id="A0A090PZG4"/>
<reference evidence="1" key="1">
    <citation type="journal article" date="2014" name="Genome Announc.">
        <title>Draft Genome Sequences of Marine Flavobacterium Nonlabens Strains NR17, NR24, NR27, NR32, NR33, and Ara13.</title>
        <authorList>
            <person name="Nakanishi M."/>
            <person name="Meirelles P."/>
            <person name="Suzuki R."/>
            <person name="Takatani N."/>
            <person name="Mino S."/>
            <person name="Suda W."/>
            <person name="Oshima K."/>
            <person name="Hattori M."/>
            <person name="Ohkuma M."/>
            <person name="Hosokawa M."/>
            <person name="Miyashita K."/>
            <person name="Thompson F.L."/>
            <person name="Niwa A."/>
            <person name="Sawabe T."/>
            <person name="Sawabe T."/>
        </authorList>
    </citation>
    <scope>NUCLEOTIDE SEQUENCE [LARGE SCALE GENOMIC DNA]</scope>
    <source>
        <strain evidence="1">JCM 19294</strain>
    </source>
</reference>
<sequence>MASYMNTSVLPIDVNKGSCNTLFLEVIKSGTLKQTLTFNFNDCSQEVIASVSASSRIKKFDKAYFEATRRAMVQLADFVEPYQDSKPDLEDEFIESTQKEESEKIIERRISESVQIDNDSVKLTYKRKDGKLELLKDDELYAVARLTRSGSYIVQGETMSGVGFFEGEVFIVEYFENNQSKLLRFTSYQ</sequence>
<comment type="caution">
    <text evidence="1">The sequence shown here is derived from an EMBL/GenBank/DDBJ whole genome shotgun (WGS) entry which is preliminary data.</text>
</comment>
<evidence type="ECO:0000313" key="2">
    <source>
        <dbReference type="Proteomes" id="UP000029221"/>
    </source>
</evidence>
<dbReference type="Proteomes" id="UP000029221">
    <property type="component" value="Unassembled WGS sequence"/>
</dbReference>
<name>A0A090PZG4_9FLAO</name>
<keyword evidence="2" id="KW-1185">Reference proteome</keyword>
<accession>A0A090PZG4</accession>
<gene>
    <name evidence="1" type="ORF">JCM19294_2937</name>
</gene>
<dbReference type="STRING" id="319236.BST91_10195"/>
<dbReference type="EMBL" id="BBML01000001">
    <property type="protein sequence ID" value="GAK96155.1"/>
    <property type="molecule type" value="Genomic_DNA"/>
</dbReference>
<proteinExistence type="predicted"/>
<evidence type="ECO:0000313" key="1">
    <source>
        <dbReference type="EMBL" id="GAK96155.1"/>
    </source>
</evidence>
<organism evidence="1 2">
    <name type="scientific">Nonlabens tegetincola</name>
    <dbReference type="NCBI Taxonomy" id="323273"/>
    <lineage>
        <taxon>Bacteria</taxon>
        <taxon>Pseudomonadati</taxon>
        <taxon>Bacteroidota</taxon>
        <taxon>Flavobacteriia</taxon>
        <taxon>Flavobacteriales</taxon>
        <taxon>Flavobacteriaceae</taxon>
        <taxon>Nonlabens</taxon>
    </lineage>
</organism>